<evidence type="ECO:0000256" key="2">
    <source>
        <dbReference type="SAM" id="Phobius"/>
    </source>
</evidence>
<gene>
    <name evidence="3" type="ORF">CM240_1876</name>
</gene>
<dbReference type="OrthoDB" id="1910809at2"/>
<name>W6RZJ3_9CLOT</name>
<dbReference type="RefSeq" id="WP_051483784.1">
    <property type="nucleotide sequence ID" value="NZ_HG917868.1"/>
</dbReference>
<dbReference type="AlphaFoldDB" id="W6RZJ3"/>
<dbReference type="STRING" id="1216932.CM240_1876"/>
<keyword evidence="4" id="KW-1185">Reference proteome</keyword>
<dbReference type="eggNOG" id="ENOG5031CTW">
    <property type="taxonomic scope" value="Bacteria"/>
</dbReference>
<feature type="region of interest" description="Disordered" evidence="1">
    <location>
        <begin position="22"/>
        <end position="44"/>
    </location>
</feature>
<dbReference type="KEGG" id="clt:CM240_1876"/>
<feature type="compositionally biased region" description="Basic and acidic residues" evidence="1">
    <location>
        <begin position="23"/>
        <end position="36"/>
    </location>
</feature>
<evidence type="ECO:0000313" key="4">
    <source>
        <dbReference type="Proteomes" id="UP000019426"/>
    </source>
</evidence>
<organism evidence="3 4">
    <name type="scientific">Clostridium bornimense</name>
    <dbReference type="NCBI Taxonomy" id="1216932"/>
    <lineage>
        <taxon>Bacteria</taxon>
        <taxon>Bacillati</taxon>
        <taxon>Bacillota</taxon>
        <taxon>Clostridia</taxon>
        <taxon>Eubacteriales</taxon>
        <taxon>Clostridiaceae</taxon>
        <taxon>Clostridium</taxon>
    </lineage>
</organism>
<accession>W6RZJ3</accession>
<keyword evidence="2" id="KW-1133">Transmembrane helix</keyword>
<protein>
    <submittedName>
        <fullName evidence="3">Putative membrane protein</fullName>
    </submittedName>
</protein>
<dbReference type="PATRIC" id="fig|1216932.3.peg.1875"/>
<proteinExistence type="predicted"/>
<reference evidence="3 4" key="1">
    <citation type="submission" date="2013-11" db="EMBL/GenBank/DDBJ databases">
        <title>Complete genome sequence of Clostridum sp. M2/40.</title>
        <authorList>
            <person name="Wibberg D."/>
            <person name="Puehler A."/>
            <person name="Schlueter A."/>
        </authorList>
    </citation>
    <scope>NUCLEOTIDE SEQUENCE [LARGE SCALE GENOMIC DNA]</scope>
    <source>
        <strain evidence="4">M2/40</strain>
    </source>
</reference>
<sequence>MGVNRYNFMRYKGNDINSEEIDRDGIDIENSEDKEGSTSSNSDISYPDSELIRQLGVLNLSINTIYIIVLAIFMNINYLYDSRGRLLDEINGTNYMENAPDFSDAPRIANKLFLYATGVFLEINFEELQVVSSMTGEDRDEKAIRNANNNLLSSLLIFIATGISHDTLNF</sequence>
<dbReference type="EMBL" id="HG917868">
    <property type="protein sequence ID" value="CDM69034.1"/>
    <property type="molecule type" value="Genomic_DNA"/>
</dbReference>
<evidence type="ECO:0000256" key="1">
    <source>
        <dbReference type="SAM" id="MobiDB-lite"/>
    </source>
</evidence>
<keyword evidence="2" id="KW-0812">Transmembrane</keyword>
<dbReference type="HOGENOM" id="CLU_1567983_0_0_9"/>
<evidence type="ECO:0000313" key="3">
    <source>
        <dbReference type="EMBL" id="CDM69034.1"/>
    </source>
</evidence>
<keyword evidence="2" id="KW-0472">Membrane</keyword>
<feature type="transmembrane region" description="Helical" evidence="2">
    <location>
        <begin position="60"/>
        <end position="80"/>
    </location>
</feature>
<dbReference type="Proteomes" id="UP000019426">
    <property type="component" value="Chromosome M2/40_rep1"/>
</dbReference>